<feature type="transmembrane region" description="Helical" evidence="7">
    <location>
        <begin position="410"/>
        <end position="437"/>
    </location>
</feature>
<feature type="transmembrane region" description="Helical" evidence="7">
    <location>
        <begin position="355"/>
        <end position="373"/>
    </location>
</feature>
<evidence type="ECO:0000256" key="3">
    <source>
        <dbReference type="ARBA" id="ARBA00022448"/>
    </source>
</evidence>
<evidence type="ECO:0000259" key="8">
    <source>
        <dbReference type="PROSITE" id="PS50850"/>
    </source>
</evidence>
<feature type="transmembrane region" description="Helical" evidence="7">
    <location>
        <begin position="172"/>
        <end position="193"/>
    </location>
</feature>
<dbReference type="SUPFAM" id="SSF103473">
    <property type="entry name" value="MFS general substrate transporter"/>
    <property type="match status" value="1"/>
</dbReference>
<evidence type="ECO:0000313" key="10">
    <source>
        <dbReference type="Proteomes" id="UP000705283"/>
    </source>
</evidence>
<feature type="transmembrane region" description="Helical" evidence="7">
    <location>
        <begin position="327"/>
        <end position="348"/>
    </location>
</feature>
<dbReference type="InterPro" id="IPR020846">
    <property type="entry name" value="MFS_dom"/>
</dbReference>
<organism evidence="9 10">
    <name type="scientific">Rouxiella silvae</name>
    <dbReference type="NCBI Taxonomy" id="1646373"/>
    <lineage>
        <taxon>Bacteria</taxon>
        <taxon>Pseudomonadati</taxon>
        <taxon>Pseudomonadota</taxon>
        <taxon>Gammaproteobacteria</taxon>
        <taxon>Enterobacterales</taxon>
        <taxon>Yersiniaceae</taxon>
        <taxon>Rouxiella</taxon>
    </lineage>
</organism>
<keyword evidence="6 7" id="KW-0472">Membrane</keyword>
<dbReference type="GO" id="GO:0022857">
    <property type="term" value="F:transmembrane transporter activity"/>
    <property type="evidence" value="ECO:0007669"/>
    <property type="project" value="InterPro"/>
</dbReference>
<dbReference type="InterPro" id="IPR005829">
    <property type="entry name" value="Sugar_transporter_CS"/>
</dbReference>
<accession>A0AA40WZK3</accession>
<evidence type="ECO:0000256" key="5">
    <source>
        <dbReference type="ARBA" id="ARBA00022989"/>
    </source>
</evidence>
<dbReference type="PANTHER" id="PTHR23511">
    <property type="entry name" value="SYNAPTIC VESICLE GLYCOPROTEIN 2"/>
    <property type="match status" value="1"/>
</dbReference>
<feature type="transmembrane region" description="Helical" evidence="7">
    <location>
        <begin position="37"/>
        <end position="56"/>
    </location>
</feature>
<comment type="caution">
    <text evidence="9">The sequence shown here is derived from an EMBL/GenBank/DDBJ whole genome shotgun (WGS) entry which is preliminary data.</text>
</comment>
<keyword evidence="5 7" id="KW-1133">Transmembrane helix</keyword>
<dbReference type="PROSITE" id="PS00217">
    <property type="entry name" value="SUGAR_TRANSPORT_2"/>
    <property type="match status" value="1"/>
</dbReference>
<feature type="transmembrane region" description="Helical" evidence="7">
    <location>
        <begin position="443"/>
        <end position="463"/>
    </location>
</feature>
<feature type="transmembrane region" description="Helical" evidence="7">
    <location>
        <begin position="379"/>
        <end position="398"/>
    </location>
</feature>
<dbReference type="Pfam" id="PF00083">
    <property type="entry name" value="Sugar_tr"/>
    <property type="match status" value="1"/>
</dbReference>
<evidence type="ECO:0000313" key="9">
    <source>
        <dbReference type="EMBL" id="MBF6635754.1"/>
    </source>
</evidence>
<dbReference type="Proteomes" id="UP000705283">
    <property type="component" value="Unassembled WGS sequence"/>
</dbReference>
<feature type="transmembrane region" description="Helical" evidence="7">
    <location>
        <begin position="205"/>
        <end position="222"/>
    </location>
</feature>
<comment type="subcellular location">
    <subcellularLocation>
        <location evidence="1">Endomembrane system</location>
        <topology evidence="1">Multi-pass membrane protein</topology>
    </subcellularLocation>
</comment>
<feature type="transmembrane region" description="Helical" evidence="7">
    <location>
        <begin position="113"/>
        <end position="131"/>
    </location>
</feature>
<feature type="transmembrane region" description="Helical" evidence="7">
    <location>
        <begin position="85"/>
        <end position="106"/>
    </location>
</feature>
<dbReference type="EMBL" id="JADMKS010000001">
    <property type="protein sequence ID" value="MBF6635754.1"/>
    <property type="molecule type" value="Genomic_DNA"/>
</dbReference>
<gene>
    <name evidence="9" type="ORF">ITX54_03635</name>
</gene>
<dbReference type="Gene3D" id="1.20.1250.20">
    <property type="entry name" value="MFS general substrate transporter like domains"/>
    <property type="match status" value="1"/>
</dbReference>
<sequence length="475" mass="53338">MGLMEFAHASSLSNQSAAMTAPELITRIDALPSSPGLWRFIILLAIGGFFELYDLFQTAYISPGLIAEGIFHTGSNGVFGISDQAAFASSTFLGLFIGTSLLSPLADKFGRRLTFMFALLWYSFFTLLIVFQNQAEWIIFLRFLVGVGLGIELVTIDTYLVEMVPTRLRSKAFAFSFFIQFMSVPAVALISWWFVPHTWFGLTGWRYVLLVSVVFSLFIWIVRKKLPESPRWLMQQGQPDKAQAVLEALEKQCGVGKVERLTQLVTLNDEEQFERRGRFKEIWTPQFRSRTIMLMIFNIFQAIGFFGFGNWLPALLAGQGSSFTHSLSYSIIITLGFPLGCLISVLYADKFEIKWQVVAGALGVVIFGALFGFQRSPLGMIFCGFMVSYCNAWMTYSFHSYQTEIFPTRIRVTAVGFCYSFSRLSTVFSSIIIGLFLQYTGNVGVLSFIVASMVIVVLVISILGPKTKDIELENI</sequence>
<feature type="domain" description="Major facilitator superfamily (MFS) profile" evidence="8">
    <location>
        <begin position="40"/>
        <end position="468"/>
    </location>
</feature>
<evidence type="ECO:0000256" key="2">
    <source>
        <dbReference type="ARBA" id="ARBA00010992"/>
    </source>
</evidence>
<keyword evidence="4 7" id="KW-0812">Transmembrane</keyword>
<dbReference type="GO" id="GO:0005886">
    <property type="term" value="C:plasma membrane"/>
    <property type="evidence" value="ECO:0007669"/>
    <property type="project" value="UniProtKB-SubCell"/>
</dbReference>
<dbReference type="InterPro" id="IPR036259">
    <property type="entry name" value="MFS_trans_sf"/>
</dbReference>
<feature type="transmembrane region" description="Helical" evidence="7">
    <location>
        <begin position="292"/>
        <end position="312"/>
    </location>
</feature>
<name>A0AA40WZK3_9GAMM</name>
<dbReference type="AlphaFoldDB" id="A0AA40WZK3"/>
<evidence type="ECO:0000256" key="4">
    <source>
        <dbReference type="ARBA" id="ARBA00022692"/>
    </source>
</evidence>
<evidence type="ECO:0000256" key="7">
    <source>
        <dbReference type="SAM" id="Phobius"/>
    </source>
</evidence>
<dbReference type="InterPro" id="IPR005828">
    <property type="entry name" value="MFS_sugar_transport-like"/>
</dbReference>
<reference evidence="9" key="2">
    <citation type="submission" date="2022-09" db="EMBL/GenBank/DDBJ databases">
        <title>Rouxiella aceris sp. nov., isolated from tree sap and emended description of the genus Rhouxiella.</title>
        <authorList>
            <person name="Kim I.S."/>
        </authorList>
    </citation>
    <scope>NUCLEOTIDE SEQUENCE</scope>
    <source>
        <strain evidence="9">SAP-2</strain>
    </source>
</reference>
<proteinExistence type="inferred from homology"/>
<dbReference type="PROSITE" id="PS00216">
    <property type="entry name" value="SUGAR_TRANSPORT_1"/>
    <property type="match status" value="1"/>
</dbReference>
<keyword evidence="3" id="KW-0813">Transport</keyword>
<protein>
    <submittedName>
        <fullName evidence="9">MFS transporter</fullName>
    </submittedName>
</protein>
<evidence type="ECO:0000256" key="1">
    <source>
        <dbReference type="ARBA" id="ARBA00004127"/>
    </source>
</evidence>
<dbReference type="CDD" id="cd17316">
    <property type="entry name" value="MFS_SV2_like"/>
    <property type="match status" value="1"/>
</dbReference>
<evidence type="ECO:0000256" key="6">
    <source>
        <dbReference type="ARBA" id="ARBA00023136"/>
    </source>
</evidence>
<dbReference type="PROSITE" id="PS50850">
    <property type="entry name" value="MFS"/>
    <property type="match status" value="1"/>
</dbReference>
<feature type="transmembrane region" description="Helical" evidence="7">
    <location>
        <begin position="137"/>
        <end position="160"/>
    </location>
</feature>
<reference evidence="9" key="1">
    <citation type="submission" date="2020-11" db="EMBL/GenBank/DDBJ databases">
        <authorList>
            <person name="Lee S.D."/>
        </authorList>
    </citation>
    <scope>NUCLEOTIDE SEQUENCE</scope>
    <source>
        <strain evidence="9">SAP-2</strain>
    </source>
</reference>
<comment type="similarity">
    <text evidence="2">Belongs to the major facilitator superfamily. Sugar transporter (TC 2.A.1.1) family.</text>
</comment>